<accession>A0A444YW97</accession>
<dbReference type="PANTHER" id="PTHR33726:SF18">
    <property type="entry name" value="PROTEIN, PUTATIVE-RELATED"/>
    <property type="match status" value="1"/>
</dbReference>
<keyword evidence="1" id="KW-1133">Transmembrane helix</keyword>
<keyword evidence="1" id="KW-0812">Transmembrane</keyword>
<evidence type="ECO:0000313" key="2">
    <source>
        <dbReference type="EMBL" id="RYR06158.1"/>
    </source>
</evidence>
<name>A0A444YW97_ARAHY</name>
<evidence type="ECO:0000256" key="1">
    <source>
        <dbReference type="SAM" id="Phobius"/>
    </source>
</evidence>
<dbReference type="Proteomes" id="UP000289738">
    <property type="component" value="Chromosome B06"/>
</dbReference>
<gene>
    <name evidence="3" type="ORF">Ahy_A06g030866</name>
    <name evidence="2" type="ORF">Ahy_B06g085944</name>
</gene>
<proteinExistence type="predicted"/>
<evidence type="ECO:0000313" key="3">
    <source>
        <dbReference type="EMBL" id="RYR55689.1"/>
    </source>
</evidence>
<dbReference type="EMBL" id="SDMP01000006">
    <property type="protein sequence ID" value="RYR55689.1"/>
    <property type="molecule type" value="Genomic_DNA"/>
</dbReference>
<organism evidence="2 4">
    <name type="scientific">Arachis hypogaea</name>
    <name type="common">Peanut</name>
    <dbReference type="NCBI Taxonomy" id="3818"/>
    <lineage>
        <taxon>Eukaryota</taxon>
        <taxon>Viridiplantae</taxon>
        <taxon>Streptophyta</taxon>
        <taxon>Embryophyta</taxon>
        <taxon>Tracheophyta</taxon>
        <taxon>Spermatophyta</taxon>
        <taxon>Magnoliopsida</taxon>
        <taxon>eudicotyledons</taxon>
        <taxon>Gunneridae</taxon>
        <taxon>Pentapetalae</taxon>
        <taxon>rosids</taxon>
        <taxon>fabids</taxon>
        <taxon>Fabales</taxon>
        <taxon>Fabaceae</taxon>
        <taxon>Papilionoideae</taxon>
        <taxon>50 kb inversion clade</taxon>
        <taxon>dalbergioids sensu lato</taxon>
        <taxon>Dalbergieae</taxon>
        <taxon>Pterocarpus clade</taxon>
        <taxon>Arachis</taxon>
    </lineage>
</organism>
<sequence length="47" mass="5464">MSSLKWKKLCWPLSFIDDMIFKIVSIFEAIALVSMLSFFYLCCGCSF</sequence>
<dbReference type="AlphaFoldDB" id="A0A444YW97"/>
<feature type="transmembrane region" description="Helical" evidence="1">
    <location>
        <begin position="20"/>
        <end position="41"/>
    </location>
</feature>
<dbReference type="PANTHER" id="PTHR33726">
    <property type="entry name" value="TRANSMEMBRANE PROTEIN"/>
    <property type="match status" value="1"/>
</dbReference>
<evidence type="ECO:0000313" key="4">
    <source>
        <dbReference type="Proteomes" id="UP000289738"/>
    </source>
</evidence>
<protein>
    <submittedName>
        <fullName evidence="2">Uncharacterized protein</fullName>
    </submittedName>
</protein>
<keyword evidence="1" id="KW-0472">Membrane</keyword>
<dbReference type="EMBL" id="SDMP01000016">
    <property type="protein sequence ID" value="RYR06158.1"/>
    <property type="molecule type" value="Genomic_DNA"/>
</dbReference>
<comment type="caution">
    <text evidence="2">The sequence shown here is derived from an EMBL/GenBank/DDBJ whole genome shotgun (WGS) entry which is preliminary data.</text>
</comment>
<keyword evidence="4" id="KW-1185">Reference proteome</keyword>
<dbReference type="Proteomes" id="UP000289738">
    <property type="component" value="Chromosome A06"/>
</dbReference>
<reference evidence="2 4" key="1">
    <citation type="submission" date="2019-01" db="EMBL/GenBank/DDBJ databases">
        <title>Sequencing of cultivated peanut Arachis hypogaea provides insights into genome evolution and oil improvement.</title>
        <authorList>
            <person name="Chen X."/>
        </authorList>
    </citation>
    <scope>NUCLEOTIDE SEQUENCE [LARGE SCALE GENOMIC DNA]</scope>
    <source>
        <strain evidence="4">cv. Fuhuasheng</strain>
        <strain evidence="2">GDAAS-fuhuasheng2018</strain>
        <tissue evidence="2">Leaves</tissue>
    </source>
</reference>